<dbReference type="InterPro" id="IPR051540">
    <property type="entry name" value="S-2-haloacid_dehalogenase"/>
</dbReference>
<organism evidence="2 3">
    <name type="scientific">Lophiostoma macrostomum CBS 122681</name>
    <dbReference type="NCBI Taxonomy" id="1314788"/>
    <lineage>
        <taxon>Eukaryota</taxon>
        <taxon>Fungi</taxon>
        <taxon>Dikarya</taxon>
        <taxon>Ascomycota</taxon>
        <taxon>Pezizomycotina</taxon>
        <taxon>Dothideomycetes</taxon>
        <taxon>Pleosporomycetidae</taxon>
        <taxon>Pleosporales</taxon>
        <taxon>Lophiostomataceae</taxon>
        <taxon>Lophiostoma</taxon>
    </lineage>
</organism>
<dbReference type="InterPro" id="IPR023198">
    <property type="entry name" value="PGP-like_dom2"/>
</dbReference>
<dbReference type="InterPro" id="IPR036412">
    <property type="entry name" value="HAD-like_sf"/>
</dbReference>
<dbReference type="Proteomes" id="UP000799324">
    <property type="component" value="Unassembled WGS sequence"/>
</dbReference>
<dbReference type="PANTHER" id="PTHR43316:SF3">
    <property type="entry name" value="HALOACID DEHALOGENASE, TYPE II (AFU_ORTHOLOGUE AFUA_2G07750)-RELATED"/>
    <property type="match status" value="1"/>
</dbReference>
<dbReference type="PANTHER" id="PTHR43316">
    <property type="entry name" value="HYDROLASE, HALOACID DELAHOGENASE-RELATED"/>
    <property type="match status" value="1"/>
</dbReference>
<evidence type="ECO:0000256" key="1">
    <source>
        <dbReference type="ARBA" id="ARBA00022801"/>
    </source>
</evidence>
<dbReference type="InterPro" id="IPR006439">
    <property type="entry name" value="HAD-SF_hydro_IA"/>
</dbReference>
<accession>A0A6A6SK97</accession>
<protein>
    <submittedName>
        <fullName evidence="2">HAD-like protein</fullName>
    </submittedName>
</protein>
<dbReference type="InterPro" id="IPR023214">
    <property type="entry name" value="HAD_sf"/>
</dbReference>
<evidence type="ECO:0000313" key="2">
    <source>
        <dbReference type="EMBL" id="KAF2648266.1"/>
    </source>
</evidence>
<dbReference type="Gene3D" id="3.40.50.1000">
    <property type="entry name" value="HAD superfamily/HAD-like"/>
    <property type="match status" value="1"/>
</dbReference>
<dbReference type="GO" id="GO:0016791">
    <property type="term" value="F:phosphatase activity"/>
    <property type="evidence" value="ECO:0007669"/>
    <property type="project" value="UniProtKB-ARBA"/>
</dbReference>
<dbReference type="OrthoDB" id="2363873at2759"/>
<dbReference type="Pfam" id="PF00702">
    <property type="entry name" value="Hydrolase"/>
    <property type="match status" value="1"/>
</dbReference>
<proteinExistence type="predicted"/>
<dbReference type="Gene3D" id="1.10.150.240">
    <property type="entry name" value="Putative phosphatase, domain 2"/>
    <property type="match status" value="1"/>
</dbReference>
<dbReference type="NCBIfam" id="TIGR01493">
    <property type="entry name" value="HAD-SF-IA-v2"/>
    <property type="match status" value="1"/>
</dbReference>
<keyword evidence="1" id="KW-0378">Hydrolase</keyword>
<name>A0A6A6SK97_9PLEO</name>
<sequence>MPTNASPSPRCQKAVFFDLMGTCCDWLSSLIPLLRTCPPLPSPSSSPPTSQETLLTNLALSWRAGFFAEIHSRFTLNLPAEDIDITHRRVLDRLLSEQGVGLEHWDSALRDRLVAQWHIQTPWSDVISALQALRQSASKSDSGSDSFFLIVLANGTTRLQLDIAQSSGIPFHMLLSSQLLGFTKPDERVYRKAVELVGLDVDECTMVASHLYDLEAAKGVGMRTIYVRRETEDVGVDFEKERERGYVDFWVEGREKEGGYGFEDVADQLLGDELLRFLP</sequence>
<gene>
    <name evidence="2" type="ORF">K491DRAFT_708810</name>
</gene>
<dbReference type="PRINTS" id="PR00413">
    <property type="entry name" value="HADHALOGNASE"/>
</dbReference>
<keyword evidence="3" id="KW-1185">Reference proteome</keyword>
<evidence type="ECO:0000313" key="3">
    <source>
        <dbReference type="Proteomes" id="UP000799324"/>
    </source>
</evidence>
<dbReference type="AlphaFoldDB" id="A0A6A6SK97"/>
<reference evidence="2" key="1">
    <citation type="journal article" date="2020" name="Stud. Mycol.">
        <title>101 Dothideomycetes genomes: a test case for predicting lifestyles and emergence of pathogens.</title>
        <authorList>
            <person name="Haridas S."/>
            <person name="Albert R."/>
            <person name="Binder M."/>
            <person name="Bloem J."/>
            <person name="Labutti K."/>
            <person name="Salamov A."/>
            <person name="Andreopoulos B."/>
            <person name="Baker S."/>
            <person name="Barry K."/>
            <person name="Bills G."/>
            <person name="Bluhm B."/>
            <person name="Cannon C."/>
            <person name="Castanera R."/>
            <person name="Culley D."/>
            <person name="Daum C."/>
            <person name="Ezra D."/>
            <person name="Gonzalez J."/>
            <person name="Henrissat B."/>
            <person name="Kuo A."/>
            <person name="Liang C."/>
            <person name="Lipzen A."/>
            <person name="Lutzoni F."/>
            <person name="Magnuson J."/>
            <person name="Mondo S."/>
            <person name="Nolan M."/>
            <person name="Ohm R."/>
            <person name="Pangilinan J."/>
            <person name="Park H.-J."/>
            <person name="Ramirez L."/>
            <person name="Alfaro M."/>
            <person name="Sun H."/>
            <person name="Tritt A."/>
            <person name="Yoshinaga Y."/>
            <person name="Zwiers L.-H."/>
            <person name="Turgeon B."/>
            <person name="Goodwin S."/>
            <person name="Spatafora J."/>
            <person name="Crous P."/>
            <person name="Grigoriev I."/>
        </authorList>
    </citation>
    <scope>NUCLEOTIDE SEQUENCE</scope>
    <source>
        <strain evidence="2">CBS 122681</strain>
    </source>
</reference>
<dbReference type="EMBL" id="MU004548">
    <property type="protein sequence ID" value="KAF2648266.1"/>
    <property type="molecule type" value="Genomic_DNA"/>
</dbReference>
<dbReference type="SUPFAM" id="SSF56784">
    <property type="entry name" value="HAD-like"/>
    <property type="match status" value="1"/>
</dbReference>